<dbReference type="Pfam" id="PF07238">
    <property type="entry name" value="PilZ"/>
    <property type="match status" value="1"/>
</dbReference>
<dbReference type="KEGG" id="ace:Acel_0863"/>
<protein>
    <submittedName>
        <fullName evidence="2">Type IV pilus assembly PilZ</fullName>
    </submittedName>
</protein>
<dbReference type="GO" id="GO:0035438">
    <property type="term" value="F:cyclic-di-GMP binding"/>
    <property type="evidence" value="ECO:0007669"/>
    <property type="project" value="InterPro"/>
</dbReference>
<reference evidence="2 3" key="1">
    <citation type="journal article" date="2009" name="Genome Res.">
        <title>Complete genome of the cellulolytic thermophile Acidothermus cellulolyticus 11B provides insights into its ecophysiological and evolutionary adaptations.</title>
        <authorList>
            <person name="Barabote R.D."/>
            <person name="Xie G."/>
            <person name="Leu D.H."/>
            <person name="Normand P."/>
            <person name="Necsulea A."/>
            <person name="Daubin V."/>
            <person name="Medigue C."/>
            <person name="Adney W.S."/>
            <person name="Xu X.C."/>
            <person name="Lapidus A."/>
            <person name="Parales R.E."/>
            <person name="Detter C."/>
            <person name="Pujic P."/>
            <person name="Bruce D."/>
            <person name="Lavire C."/>
            <person name="Challacombe J.F."/>
            <person name="Brettin T.S."/>
            <person name="Berry A.M."/>
        </authorList>
    </citation>
    <scope>NUCLEOTIDE SEQUENCE [LARGE SCALE GENOMIC DNA]</scope>
    <source>
        <strain evidence="3">ATCC 43068 / DSM 8971 / 11B</strain>
    </source>
</reference>
<keyword evidence="3" id="KW-1185">Reference proteome</keyword>
<dbReference type="Gene3D" id="2.40.10.220">
    <property type="entry name" value="predicted glycosyltransferase like domains"/>
    <property type="match status" value="1"/>
</dbReference>
<dbReference type="Proteomes" id="UP000008221">
    <property type="component" value="Chromosome"/>
</dbReference>
<proteinExistence type="predicted"/>
<evidence type="ECO:0000313" key="2">
    <source>
        <dbReference type="EMBL" id="ABK52636.1"/>
    </source>
</evidence>
<sequence>MSRAGADTLSLNALVTLRIGDDEVDYPSRIEDIAEDIAEDSVFVAAPTGGSASLVASGVRTVELSWVSPRGRYQQPCEVVEFISGQPRLWRLRPTGPAALIQRRRFVRVRAAVPVLLVLPGTVTSGTTIDISEGGFRMRIPRQTVRELVPATIQTTIGGVQLEIHGHVIRTGVTEVGQTEVVVAFDADMRTADAIRRFVFHVQLRARAVAGR</sequence>
<dbReference type="RefSeq" id="WP_011719699.1">
    <property type="nucleotide sequence ID" value="NC_008578.1"/>
</dbReference>
<accession>A0LT76</accession>
<dbReference type="InParanoid" id="A0LT76"/>
<evidence type="ECO:0000259" key="1">
    <source>
        <dbReference type="Pfam" id="PF07238"/>
    </source>
</evidence>
<name>A0LT76_ACIC1</name>
<dbReference type="EMBL" id="CP000481">
    <property type="protein sequence ID" value="ABK52636.1"/>
    <property type="molecule type" value="Genomic_DNA"/>
</dbReference>
<dbReference type="eggNOG" id="ENOG5032DXY">
    <property type="taxonomic scope" value="Bacteria"/>
</dbReference>
<evidence type="ECO:0000313" key="3">
    <source>
        <dbReference type="Proteomes" id="UP000008221"/>
    </source>
</evidence>
<dbReference type="AlphaFoldDB" id="A0LT76"/>
<dbReference type="SUPFAM" id="SSF141371">
    <property type="entry name" value="PilZ domain-like"/>
    <property type="match status" value="1"/>
</dbReference>
<dbReference type="HOGENOM" id="CLU_1335138_0_0_11"/>
<dbReference type="STRING" id="351607.Acel_0863"/>
<organism evidence="2 3">
    <name type="scientific">Acidothermus cellulolyticus (strain ATCC 43068 / DSM 8971 / 11B)</name>
    <dbReference type="NCBI Taxonomy" id="351607"/>
    <lineage>
        <taxon>Bacteria</taxon>
        <taxon>Bacillati</taxon>
        <taxon>Actinomycetota</taxon>
        <taxon>Actinomycetes</taxon>
        <taxon>Acidothermales</taxon>
        <taxon>Acidothermaceae</taxon>
        <taxon>Acidothermus</taxon>
    </lineage>
</organism>
<gene>
    <name evidence="2" type="ordered locus">Acel_0863</name>
</gene>
<dbReference type="InterPro" id="IPR009875">
    <property type="entry name" value="PilZ_domain"/>
</dbReference>
<feature type="domain" description="PilZ" evidence="1">
    <location>
        <begin position="102"/>
        <end position="200"/>
    </location>
</feature>